<reference evidence="1 2" key="1">
    <citation type="submission" date="2017-08" db="EMBL/GenBank/DDBJ databases">
        <title>Burning lignite coal seam in the remote Altai Mountains harbors a hydrogen-driven thermophilic microbial community.</title>
        <authorList>
            <person name="Kadnikov V.V."/>
            <person name="Mardanov A.V."/>
            <person name="Ivasenko D."/>
            <person name="Beletsky A.V."/>
            <person name="Karnachuk O.V."/>
            <person name="Ravin N.V."/>
        </authorList>
    </citation>
    <scope>NUCLEOTIDE SEQUENCE [LARGE SCALE GENOMIC DNA]</scope>
    <source>
        <strain evidence="1">AL33</strain>
    </source>
</reference>
<evidence type="ECO:0000313" key="2">
    <source>
        <dbReference type="Proteomes" id="UP000244180"/>
    </source>
</evidence>
<sequence>MKLSQWAKNRGIAYKTAWRWVKEGKKKERSTMTWCAT</sequence>
<evidence type="ECO:0000313" key="1">
    <source>
        <dbReference type="EMBL" id="PTQ52267.1"/>
    </source>
</evidence>
<organism evidence="1 2">
    <name type="scientific">Hydrogenibacillus schlegelii</name>
    <name type="common">Bacillus schlegelii</name>
    <dbReference type="NCBI Taxonomy" id="1484"/>
    <lineage>
        <taxon>Bacteria</taxon>
        <taxon>Bacillati</taxon>
        <taxon>Bacillota</taxon>
        <taxon>Bacilli</taxon>
        <taxon>Bacillales</taxon>
        <taxon>Bacillales Family X. Incertae Sedis</taxon>
        <taxon>Hydrogenibacillus</taxon>
    </lineage>
</organism>
<dbReference type="Proteomes" id="UP000244180">
    <property type="component" value="Unassembled WGS sequence"/>
</dbReference>
<dbReference type="AlphaFoldDB" id="A0A2T5G7V6"/>
<gene>
    <name evidence="1" type="ORF">HSCHL_0688</name>
</gene>
<dbReference type="EMBL" id="PEBV01000029">
    <property type="protein sequence ID" value="PTQ52267.1"/>
    <property type="molecule type" value="Genomic_DNA"/>
</dbReference>
<proteinExistence type="predicted"/>
<accession>A0A2T5G7V6</accession>
<protein>
    <submittedName>
        <fullName evidence="1">Uncharacterized protein</fullName>
    </submittedName>
</protein>
<comment type="caution">
    <text evidence="1">The sequence shown here is derived from an EMBL/GenBank/DDBJ whole genome shotgun (WGS) entry which is preliminary data.</text>
</comment>
<name>A0A2T5G7V6_HYDSH</name>